<feature type="domain" description="DUF2147" evidence="2">
    <location>
        <begin position="25"/>
        <end position="143"/>
    </location>
</feature>
<keyword evidence="4" id="KW-1185">Reference proteome</keyword>
<protein>
    <recommendedName>
        <fullName evidence="2">DUF2147 domain-containing protein</fullName>
    </recommendedName>
</protein>
<accession>A0A4P6WSJ7</accession>
<gene>
    <name evidence="3" type="ORF">HPF_03495</name>
</gene>
<keyword evidence="1" id="KW-0732">Signal</keyword>
<sequence precursor="true">MKKTAIASLLGLAAVSAFAQMSPAGLWKTIDDDSKKEKSLVRITESNGLFSGRIEKLLDPDTKPDTVCEKCTDERKDKPVLGMTILRNLKQNADDKAVYDGGDITDPNNGKVYRARLKPVDGGKKLEMRGYIGPFYRTQVWHRVE</sequence>
<evidence type="ECO:0000313" key="4">
    <source>
        <dbReference type="Proteomes" id="UP000293912"/>
    </source>
</evidence>
<dbReference type="EMBL" id="CP037867">
    <property type="protein sequence ID" value="QBM26732.1"/>
    <property type="molecule type" value="Genomic_DNA"/>
</dbReference>
<evidence type="ECO:0000313" key="3">
    <source>
        <dbReference type="EMBL" id="QBM26732.1"/>
    </source>
</evidence>
<organism evidence="3 4">
    <name type="scientific">Hydrogenophaga pseudoflava</name>
    <name type="common">Pseudomonas carboxydoflava</name>
    <dbReference type="NCBI Taxonomy" id="47421"/>
    <lineage>
        <taxon>Bacteria</taxon>
        <taxon>Pseudomonadati</taxon>
        <taxon>Pseudomonadota</taxon>
        <taxon>Betaproteobacteria</taxon>
        <taxon>Burkholderiales</taxon>
        <taxon>Comamonadaceae</taxon>
        <taxon>Hydrogenophaga</taxon>
    </lineage>
</organism>
<dbReference type="InterPro" id="IPR019223">
    <property type="entry name" value="DUF2147"/>
</dbReference>
<dbReference type="Proteomes" id="UP000293912">
    <property type="component" value="Chromosome"/>
</dbReference>
<feature type="chain" id="PRO_5020674184" description="DUF2147 domain-containing protein" evidence="1">
    <location>
        <begin position="20"/>
        <end position="145"/>
    </location>
</feature>
<proteinExistence type="predicted"/>
<dbReference type="PANTHER" id="PTHR36919:SF3">
    <property type="entry name" value="BLL5882 PROTEIN"/>
    <property type="match status" value="1"/>
</dbReference>
<name>A0A4P6WSJ7_HYDPS</name>
<dbReference type="Pfam" id="PF09917">
    <property type="entry name" value="DUF2147"/>
    <property type="match status" value="1"/>
</dbReference>
<feature type="signal peptide" evidence="1">
    <location>
        <begin position="1"/>
        <end position="19"/>
    </location>
</feature>
<dbReference type="AlphaFoldDB" id="A0A4P6WSJ7"/>
<evidence type="ECO:0000259" key="2">
    <source>
        <dbReference type="Pfam" id="PF09917"/>
    </source>
</evidence>
<dbReference type="PANTHER" id="PTHR36919">
    <property type="entry name" value="BLR1215 PROTEIN"/>
    <property type="match status" value="1"/>
</dbReference>
<dbReference type="Gene3D" id="2.40.128.520">
    <property type="match status" value="1"/>
</dbReference>
<dbReference type="RefSeq" id="WP_079364376.1">
    <property type="nucleotide sequence ID" value="NZ_CP037867.1"/>
</dbReference>
<evidence type="ECO:0000256" key="1">
    <source>
        <dbReference type="SAM" id="SignalP"/>
    </source>
</evidence>
<reference evidence="3 4" key="1">
    <citation type="submission" date="2019-03" db="EMBL/GenBank/DDBJ databases">
        <authorList>
            <person name="Sebastian G."/>
            <person name="Baumann P."/>
            <person name="Ruckert C."/>
            <person name="Kalinowski J."/>
            <person name="Nebel B."/>
            <person name="Takors R."/>
            <person name="Blombach B."/>
        </authorList>
    </citation>
    <scope>NUCLEOTIDE SEQUENCE [LARGE SCALE GENOMIC DNA]</scope>
    <source>
        <strain evidence="3 4">DSM 1084</strain>
    </source>
</reference>
<dbReference type="KEGG" id="hpse:HPF_03495"/>